<protein>
    <recommendedName>
        <fullName evidence="4">Solute-binding protein family 3/N-terminal domain-containing protein</fullName>
    </recommendedName>
</protein>
<evidence type="ECO:0000313" key="2">
    <source>
        <dbReference type="EMBL" id="PCK32998.1"/>
    </source>
</evidence>
<evidence type="ECO:0000313" key="3">
    <source>
        <dbReference type="Proteomes" id="UP000228621"/>
    </source>
</evidence>
<dbReference type="EMBL" id="NKHF01000022">
    <property type="protein sequence ID" value="PCK32998.1"/>
    <property type="molecule type" value="Genomic_DNA"/>
</dbReference>
<accession>A0A2A5JUA4</accession>
<name>A0A2A5JUA4_PSEO7</name>
<feature type="chain" id="PRO_5013128361" description="Solute-binding protein family 3/N-terminal domain-containing protein" evidence="1">
    <location>
        <begin position="23"/>
        <end position="296"/>
    </location>
</feature>
<organism evidence="2 3">
    <name type="scientific">Pseudoalteromonas piscicida</name>
    <dbReference type="NCBI Taxonomy" id="43662"/>
    <lineage>
        <taxon>Bacteria</taxon>
        <taxon>Pseudomonadati</taxon>
        <taxon>Pseudomonadota</taxon>
        <taxon>Gammaproteobacteria</taxon>
        <taxon>Alteromonadales</taxon>
        <taxon>Pseudoalteromonadaceae</taxon>
        <taxon>Pseudoalteromonas</taxon>
    </lineage>
</organism>
<reference evidence="3" key="1">
    <citation type="journal article" date="2019" name="Genome Announc.">
        <title>Draft Genome Sequence of Pseudoalteromonas piscicida Strain 36Y ROTHPW, an Hypersaline Seawater Isolate from the South Coast of Sonora, Mexico.</title>
        <authorList>
            <person name="Sanchez-Diaz R."/>
            <person name="Molina-Garza Z.J."/>
            <person name="Cruz-Suarez L.E."/>
            <person name="Selvin J."/>
            <person name="Kiran G.S."/>
            <person name="Ibarra-Gamez J.C."/>
            <person name="Gomez-Gil B."/>
            <person name="Galaviz-Silva L."/>
        </authorList>
    </citation>
    <scope>NUCLEOTIDE SEQUENCE [LARGE SCALE GENOMIC DNA]</scope>
    <source>
        <strain evidence="3">36Y_RITHPW</strain>
    </source>
</reference>
<proteinExistence type="predicted"/>
<evidence type="ECO:0000256" key="1">
    <source>
        <dbReference type="SAM" id="SignalP"/>
    </source>
</evidence>
<feature type="signal peptide" evidence="1">
    <location>
        <begin position="1"/>
        <end position="22"/>
    </location>
</feature>
<keyword evidence="3" id="KW-1185">Reference proteome</keyword>
<dbReference type="AlphaFoldDB" id="A0A2A5JUA4"/>
<comment type="caution">
    <text evidence="2">The sequence shown here is derived from an EMBL/GenBank/DDBJ whole genome shotgun (WGS) entry which is preliminary data.</text>
</comment>
<sequence length="296" mass="33844">MLVLSKSLLFICLLVLCSSVSAAPTVVRVIDAAEENGTPQNQYFLSVLRLALDKSRTQYGEYWIEPIDLPIIQSRQFKELAKHNIDVFWTVATAQRNAEARPIPIPIAFGSFGVRLLAFNVADSGKFNVPLTLDEMKRFDILLGKDWPDVTIFNNSTFKVETYAHGAEIYRVLANTSGKVFPRGLIELLPELEAHKQGQVSYSKKHLFVYPSMVYFYIRKDDNGLYKRIKSGLELAMQDGTLHDLFYRSKLMREFKRIELNDAQIYRLDNSQIASKKQLEMITQLQTELLQVLGVE</sequence>
<dbReference type="Proteomes" id="UP000228621">
    <property type="component" value="Unassembled WGS sequence"/>
</dbReference>
<dbReference type="SUPFAM" id="SSF53850">
    <property type="entry name" value="Periplasmic binding protein-like II"/>
    <property type="match status" value="1"/>
</dbReference>
<keyword evidence="1" id="KW-0732">Signal</keyword>
<gene>
    <name evidence="2" type="ORF">CEX98_04160</name>
</gene>
<evidence type="ECO:0008006" key="4">
    <source>
        <dbReference type="Google" id="ProtNLM"/>
    </source>
</evidence>
<dbReference type="OrthoDB" id="547680at2"/>